<accession>A0A8K0GDZ1</accession>
<protein>
    <submittedName>
        <fullName evidence="2">Uncharacterized protein</fullName>
    </submittedName>
</protein>
<dbReference type="EMBL" id="VTPC01006672">
    <property type="protein sequence ID" value="KAF2894763.1"/>
    <property type="molecule type" value="Genomic_DNA"/>
</dbReference>
<feature type="region of interest" description="Disordered" evidence="1">
    <location>
        <begin position="169"/>
        <end position="193"/>
    </location>
</feature>
<reference evidence="2" key="1">
    <citation type="submission" date="2019-08" db="EMBL/GenBank/DDBJ databases">
        <title>The genome of the North American firefly Photinus pyralis.</title>
        <authorList>
            <consortium name="Photinus pyralis genome working group"/>
            <person name="Fallon T.R."/>
            <person name="Sander Lower S.E."/>
            <person name="Weng J.-K."/>
        </authorList>
    </citation>
    <scope>NUCLEOTIDE SEQUENCE</scope>
    <source>
        <strain evidence="2">TRF0915ILg1</strain>
        <tissue evidence="2">Whole body</tissue>
    </source>
</reference>
<evidence type="ECO:0000313" key="3">
    <source>
        <dbReference type="Proteomes" id="UP000801492"/>
    </source>
</evidence>
<keyword evidence="3" id="KW-1185">Reference proteome</keyword>
<name>A0A8K0GDZ1_IGNLU</name>
<comment type="caution">
    <text evidence="2">The sequence shown here is derived from an EMBL/GenBank/DDBJ whole genome shotgun (WGS) entry which is preliminary data.</text>
</comment>
<dbReference type="Proteomes" id="UP000801492">
    <property type="component" value="Unassembled WGS sequence"/>
</dbReference>
<evidence type="ECO:0000313" key="2">
    <source>
        <dbReference type="EMBL" id="KAF2894763.1"/>
    </source>
</evidence>
<feature type="compositionally biased region" description="Basic residues" evidence="1">
    <location>
        <begin position="184"/>
        <end position="193"/>
    </location>
</feature>
<sequence length="193" mass="22564">MEPFVVKQAAGVLKNGQKFFRCFLKIDEERQQVQQRVSAATGISLRTINRIAKEGREIEKGEKPSFSTPNKIRKNRKSKVALDDFDKEVAKKVCGTTKIKGDGAKKTEWWNGEIRKIVKEKKTKWKNYLSSKNHREYEEYKKARKIVTVEIKKVKKEAFETFGNTLKESHKENQKQFYSISKNIKNRKNHNKG</sequence>
<gene>
    <name evidence="2" type="ORF">ILUMI_11411</name>
</gene>
<proteinExistence type="predicted"/>
<organism evidence="2 3">
    <name type="scientific">Ignelater luminosus</name>
    <name type="common">Cucubano</name>
    <name type="synonym">Pyrophorus luminosus</name>
    <dbReference type="NCBI Taxonomy" id="2038154"/>
    <lineage>
        <taxon>Eukaryota</taxon>
        <taxon>Metazoa</taxon>
        <taxon>Ecdysozoa</taxon>
        <taxon>Arthropoda</taxon>
        <taxon>Hexapoda</taxon>
        <taxon>Insecta</taxon>
        <taxon>Pterygota</taxon>
        <taxon>Neoptera</taxon>
        <taxon>Endopterygota</taxon>
        <taxon>Coleoptera</taxon>
        <taxon>Polyphaga</taxon>
        <taxon>Elateriformia</taxon>
        <taxon>Elateroidea</taxon>
        <taxon>Elateridae</taxon>
        <taxon>Agrypninae</taxon>
        <taxon>Pyrophorini</taxon>
        <taxon>Ignelater</taxon>
    </lineage>
</organism>
<evidence type="ECO:0000256" key="1">
    <source>
        <dbReference type="SAM" id="MobiDB-lite"/>
    </source>
</evidence>
<dbReference type="AlphaFoldDB" id="A0A8K0GDZ1"/>
<dbReference type="OrthoDB" id="6769171at2759"/>